<protein>
    <submittedName>
        <fullName evidence="2">Uncharacterized protein</fullName>
    </submittedName>
</protein>
<organism evidence="2">
    <name type="scientific">Arundo donax</name>
    <name type="common">Giant reed</name>
    <name type="synonym">Donax arundinaceus</name>
    <dbReference type="NCBI Taxonomy" id="35708"/>
    <lineage>
        <taxon>Eukaryota</taxon>
        <taxon>Viridiplantae</taxon>
        <taxon>Streptophyta</taxon>
        <taxon>Embryophyta</taxon>
        <taxon>Tracheophyta</taxon>
        <taxon>Spermatophyta</taxon>
        <taxon>Magnoliopsida</taxon>
        <taxon>Liliopsida</taxon>
        <taxon>Poales</taxon>
        <taxon>Poaceae</taxon>
        <taxon>PACMAD clade</taxon>
        <taxon>Arundinoideae</taxon>
        <taxon>Arundineae</taxon>
        <taxon>Arundo</taxon>
    </lineage>
</organism>
<keyword evidence="1" id="KW-1133">Transmembrane helix</keyword>
<keyword evidence="1" id="KW-0812">Transmembrane</keyword>
<reference evidence="2" key="1">
    <citation type="submission" date="2014-09" db="EMBL/GenBank/DDBJ databases">
        <authorList>
            <person name="Magalhaes I.L.F."/>
            <person name="Oliveira U."/>
            <person name="Santos F.R."/>
            <person name="Vidigal T.H.D.A."/>
            <person name="Brescovit A.D."/>
            <person name="Santos A.J."/>
        </authorList>
    </citation>
    <scope>NUCLEOTIDE SEQUENCE</scope>
    <source>
        <tissue evidence="2">Shoot tissue taken approximately 20 cm above the soil surface</tissue>
    </source>
</reference>
<dbReference type="AlphaFoldDB" id="A0A0A9G9U0"/>
<dbReference type="EMBL" id="GBRH01177697">
    <property type="protein sequence ID" value="JAE20199.1"/>
    <property type="molecule type" value="Transcribed_RNA"/>
</dbReference>
<evidence type="ECO:0000313" key="2">
    <source>
        <dbReference type="EMBL" id="JAE20199.1"/>
    </source>
</evidence>
<feature type="transmembrane region" description="Helical" evidence="1">
    <location>
        <begin position="28"/>
        <end position="55"/>
    </location>
</feature>
<name>A0A0A9G9U0_ARUDO</name>
<evidence type="ECO:0000256" key="1">
    <source>
        <dbReference type="SAM" id="Phobius"/>
    </source>
</evidence>
<proteinExistence type="predicted"/>
<accession>A0A0A9G9U0</accession>
<keyword evidence="1" id="KW-0472">Membrane</keyword>
<sequence length="56" mass="6075">MVVLFWSAQALCLRLMNSEATVSTSLFLSPFILWPCPTFSSVSGAASCFISLAWVS</sequence>
<reference evidence="2" key="2">
    <citation type="journal article" date="2015" name="Data Brief">
        <title>Shoot transcriptome of the giant reed, Arundo donax.</title>
        <authorList>
            <person name="Barrero R.A."/>
            <person name="Guerrero F.D."/>
            <person name="Moolhuijzen P."/>
            <person name="Goolsby J.A."/>
            <person name="Tidwell J."/>
            <person name="Bellgard S.E."/>
            <person name="Bellgard M.I."/>
        </authorList>
    </citation>
    <scope>NUCLEOTIDE SEQUENCE</scope>
    <source>
        <tissue evidence="2">Shoot tissue taken approximately 20 cm above the soil surface</tissue>
    </source>
</reference>